<feature type="compositionally biased region" description="Basic and acidic residues" evidence="1">
    <location>
        <begin position="407"/>
        <end position="453"/>
    </location>
</feature>
<proteinExistence type="predicted"/>
<dbReference type="InterPro" id="IPR025486">
    <property type="entry name" value="DUF4378"/>
</dbReference>
<feature type="region of interest" description="Disordered" evidence="1">
    <location>
        <begin position="653"/>
        <end position="710"/>
    </location>
</feature>
<evidence type="ECO:0000259" key="2">
    <source>
        <dbReference type="Pfam" id="PF12552"/>
    </source>
</evidence>
<feature type="region of interest" description="Disordered" evidence="1">
    <location>
        <begin position="357"/>
        <end position="475"/>
    </location>
</feature>
<reference evidence="5 6" key="1">
    <citation type="submission" date="2024-09" db="EMBL/GenBank/DDBJ databases">
        <title>Chromosome-scale assembly of Riccia fluitans.</title>
        <authorList>
            <person name="Paukszto L."/>
            <person name="Sawicki J."/>
            <person name="Karawczyk K."/>
            <person name="Piernik-Szablinska J."/>
            <person name="Szczecinska M."/>
            <person name="Mazdziarz M."/>
        </authorList>
    </citation>
    <scope>NUCLEOTIDE SEQUENCE [LARGE SCALE GENOMIC DNA]</scope>
    <source>
        <strain evidence="5">Rf_01</strain>
        <tissue evidence="5">Aerial parts of the thallus</tissue>
    </source>
</reference>
<dbReference type="InterPro" id="IPR032795">
    <property type="entry name" value="DUF3741-assoc"/>
</dbReference>
<feature type="region of interest" description="Disordered" evidence="1">
    <location>
        <begin position="54"/>
        <end position="79"/>
    </location>
</feature>
<feature type="domain" description="DUF4378" evidence="3">
    <location>
        <begin position="1248"/>
        <end position="1422"/>
    </location>
</feature>
<dbReference type="PANTHER" id="PTHR46836:SF8">
    <property type="entry name" value="AFADIN"/>
    <property type="match status" value="1"/>
</dbReference>
<evidence type="ECO:0000259" key="4">
    <source>
        <dbReference type="Pfam" id="PF14383"/>
    </source>
</evidence>
<comment type="caution">
    <text evidence="5">The sequence shown here is derived from an EMBL/GenBank/DDBJ whole genome shotgun (WGS) entry which is preliminary data.</text>
</comment>
<feature type="compositionally biased region" description="Low complexity" evidence="1">
    <location>
        <begin position="193"/>
        <end position="222"/>
    </location>
</feature>
<evidence type="ECO:0000313" key="5">
    <source>
        <dbReference type="EMBL" id="KAL2608661.1"/>
    </source>
</evidence>
<feature type="compositionally biased region" description="Polar residues" evidence="1">
    <location>
        <begin position="747"/>
        <end position="757"/>
    </location>
</feature>
<feature type="domain" description="DUF3741" evidence="2">
    <location>
        <begin position="325"/>
        <end position="357"/>
    </location>
</feature>
<keyword evidence="6" id="KW-1185">Reference proteome</keyword>
<dbReference type="Proteomes" id="UP001605036">
    <property type="component" value="Unassembled WGS sequence"/>
</dbReference>
<protein>
    <recommendedName>
        <fullName evidence="7">DUF4378 domain-containing protein</fullName>
    </recommendedName>
</protein>
<evidence type="ECO:0000259" key="3">
    <source>
        <dbReference type="Pfam" id="PF14309"/>
    </source>
</evidence>
<sequence>MSKSGGPMRRKAHIEPVDWNRSFSGLLRRPGNIHDIDWNSLLLGKKPLTEQELADALDAPRNSLESSPGNRTPRFSGVKQDDIPYGVELTKNTMASRYTMSLAELGVPHHQQRGDGGESSARGKRSSAEVLPIKTLIAQDSNEVEFERKKRSAPSVVARLMGLETLPPGGEKSLAAAGGSKPQNGFSKPPKPFKSQKPASSSSAHSMNRGESSSGRGESLSEAGGGFDTIRDFPLPRSQPIEPEVIEEKVSKFDKLPHRSHPQEKQLQEFKREFMAKLSTQRNETPHAAFDRELEEKRRQLREKVCEAKLALLSGGDESRRLSSAQEKLIETKEFQDAIELLQSNREFFLKVFLEPNNSAHNKDPPEPESTSRRSFHLEDYGRDSRRAREFDESSREGSRKSFHLGDFSRETRKSYLVDDDDTTSKESGRKSFYLDDLSRESRRSLLHKESPRKSFHSGDYQTKETQRSNFVEDSAKEIRALEDYSDATHHRHRPQHQHPNSEHPKRRESSRHKNSSSHAKPVPESMVETLEKDQSWPVVADDGMTGSPNNFDCRKGCHSPSRIVVLKPGPGDITVLCPTLPSSGSPRSYRAAREGRGGGFEIQDNPRDGKVKGARHDSDWDVPKEMETRFVKEGYRDPRAIAKDIVREAKVNTTREISREREIGRRDPPRVVGADINSIRPSSRSSGKKMPSPTHRSDIQEQPTNSPSYEAVGSFTLAALSRRHSKEDQRNISPTVPNPSPRIRSQETATTSGSSHLQKEFKRRSSEKSNATTAVYHVDHIEEQFHVTRGGASPVRKASTQVDINRASFSRPTSFPPSSKPHQIRGDPFLESQLHPDDWKGVDVTMYNSLPGNEKILKVEKVESFHSTTGPGSSVSPPTGVLTRSRSVPNVAIVGSKARDVAVRPSTGSSAMNIRAFEGVPDRMESSEHFYLKEKRNEARAAYVLSKKRLGGIESSSTSGRALEPWSPTLHTAASSVCSNEERTVVQNVHTVSCKQIGISGSDDQEPQHHLPDLTTTSLVEIPLHGEESPRTRSDCEQELLAALAQLTPQARDHSEGGSAVRKPAGHKLHDVQVGKQGSKSSKNWMLATETLENGDADAASETSVEKCGQPSPVSVLDSPFEAEIPSPVEQKELTSDLHDLRLRLRLLKLDESERATALIEGLQAKEKLIHQFNQKGVRQTENCLESSAGEGPSSIVTAAVACNLGGTESRSSAASALPLRSQALHYRLESLSVDGLPCTERRKGDLLYVRNLLVASGFTESSTMIIARWNSPLYPLDPCLYERLEEYYNDINSMDKESSKSKAAATSSKVQSDSNKRKLLFDVVNEIIFKLLGPRLSYRPWVQPGAPLLRPLPTSRQLLNDIWLEICACFSPDGLEEFEALDALMARDVSRGGEWINSREIAEQIGYELERSILDSLIEEAVHCLSSSLRLVKGGGAATKFQSTPTYGGPQSWRLH</sequence>
<feature type="region of interest" description="Disordered" evidence="1">
    <location>
        <begin position="722"/>
        <end position="772"/>
    </location>
</feature>
<organism evidence="5 6">
    <name type="scientific">Riccia fluitans</name>
    <dbReference type="NCBI Taxonomy" id="41844"/>
    <lineage>
        <taxon>Eukaryota</taxon>
        <taxon>Viridiplantae</taxon>
        <taxon>Streptophyta</taxon>
        <taxon>Embryophyta</taxon>
        <taxon>Marchantiophyta</taxon>
        <taxon>Marchantiopsida</taxon>
        <taxon>Marchantiidae</taxon>
        <taxon>Marchantiales</taxon>
        <taxon>Ricciaceae</taxon>
        <taxon>Riccia</taxon>
    </lineage>
</organism>
<dbReference type="Pfam" id="PF14309">
    <property type="entry name" value="DUF4378"/>
    <property type="match status" value="1"/>
</dbReference>
<feature type="region of interest" description="Disordered" evidence="1">
    <location>
        <begin position="1050"/>
        <end position="1084"/>
    </location>
</feature>
<gene>
    <name evidence="5" type="ORF">R1flu_027234</name>
</gene>
<feature type="domain" description="DUF3741" evidence="4">
    <location>
        <begin position="149"/>
        <end position="168"/>
    </location>
</feature>
<feature type="compositionally biased region" description="Basic and acidic residues" evidence="1">
    <location>
        <begin position="605"/>
        <end position="619"/>
    </location>
</feature>
<feature type="region of interest" description="Disordered" evidence="1">
    <location>
        <begin position="106"/>
        <end position="127"/>
    </location>
</feature>
<evidence type="ECO:0000256" key="1">
    <source>
        <dbReference type="SAM" id="MobiDB-lite"/>
    </source>
</evidence>
<dbReference type="EMBL" id="JBHFFA010000008">
    <property type="protein sequence ID" value="KAL2608661.1"/>
    <property type="molecule type" value="Genomic_DNA"/>
</dbReference>
<name>A0ABD1XIB0_9MARC</name>
<dbReference type="InterPro" id="IPR022212">
    <property type="entry name" value="DUF3741"/>
</dbReference>
<accession>A0ABD1XIB0</accession>
<evidence type="ECO:0008006" key="7">
    <source>
        <dbReference type="Google" id="ProtNLM"/>
    </source>
</evidence>
<feature type="region of interest" description="Disordered" evidence="1">
    <location>
        <begin position="488"/>
        <end position="532"/>
    </location>
</feature>
<feature type="region of interest" description="Disordered" evidence="1">
    <location>
        <begin position="584"/>
        <end position="619"/>
    </location>
</feature>
<dbReference type="PANTHER" id="PTHR46836">
    <property type="entry name" value="AFADIN"/>
    <property type="match status" value="1"/>
</dbReference>
<feature type="compositionally biased region" description="Basic and acidic residues" evidence="1">
    <location>
        <begin position="758"/>
        <end position="768"/>
    </location>
</feature>
<feature type="region of interest" description="Disordered" evidence="1">
    <location>
        <begin position="163"/>
        <end position="245"/>
    </location>
</feature>
<dbReference type="Pfam" id="PF12552">
    <property type="entry name" value="DUF3741"/>
    <property type="match status" value="1"/>
</dbReference>
<evidence type="ECO:0000313" key="6">
    <source>
        <dbReference type="Proteomes" id="UP001605036"/>
    </source>
</evidence>
<feature type="compositionally biased region" description="Basic and acidic residues" evidence="1">
    <location>
        <begin position="657"/>
        <end position="670"/>
    </location>
</feature>
<feature type="compositionally biased region" description="Basic and acidic residues" evidence="1">
    <location>
        <begin position="361"/>
        <end position="400"/>
    </location>
</feature>
<dbReference type="Pfam" id="PF14383">
    <property type="entry name" value="VARLMGL"/>
    <property type="match status" value="1"/>
</dbReference>